<keyword evidence="2" id="KW-1185">Reference proteome</keyword>
<organism evidence="1 2">
    <name type="scientific">Sediminihaliea albiluteola</name>
    <dbReference type="NCBI Taxonomy" id="2758564"/>
    <lineage>
        <taxon>Bacteria</taxon>
        <taxon>Pseudomonadati</taxon>
        <taxon>Pseudomonadota</taxon>
        <taxon>Gammaproteobacteria</taxon>
        <taxon>Cellvibrionales</taxon>
        <taxon>Halieaceae</taxon>
        <taxon>Sediminihaliea</taxon>
    </lineage>
</organism>
<evidence type="ECO:0000313" key="2">
    <source>
        <dbReference type="Proteomes" id="UP000539350"/>
    </source>
</evidence>
<name>A0A7W2TX22_9GAMM</name>
<reference evidence="1 2" key="1">
    <citation type="submission" date="2020-07" db="EMBL/GenBank/DDBJ databases">
        <title>Halieaceae bacterium, F7430, whole genome shotgun sequencing project.</title>
        <authorList>
            <person name="Jiang S."/>
            <person name="Liu Z.W."/>
            <person name="Du Z.J."/>
        </authorList>
    </citation>
    <scope>NUCLEOTIDE SEQUENCE [LARGE SCALE GENOMIC DNA]</scope>
    <source>
        <strain evidence="1 2">F7430</strain>
    </source>
</reference>
<dbReference type="Proteomes" id="UP000539350">
    <property type="component" value="Unassembled WGS sequence"/>
</dbReference>
<gene>
    <name evidence="1" type="ORF">H2508_09795</name>
</gene>
<evidence type="ECO:0000313" key="1">
    <source>
        <dbReference type="EMBL" id="MBA6413399.1"/>
    </source>
</evidence>
<protein>
    <submittedName>
        <fullName evidence="1">Uncharacterized protein</fullName>
    </submittedName>
</protein>
<dbReference type="RefSeq" id="WP_182172547.1">
    <property type="nucleotide sequence ID" value="NZ_JACFXU010000014.1"/>
</dbReference>
<dbReference type="AlphaFoldDB" id="A0A7W2TX22"/>
<sequence length="151" mass="17346">MLEKFQRRSATNRLLEEKLYEQVVQELVSGQRRDGLWAKALANSDGLEGKAKALYVRYRVQSIKDEIEVNESINEEAIKARAAQLSDPVNRARNCGLSEDQIAYLGTPIEAVRYVKKYRNSEKKLSKAISQGRIRGVIFRGVLWVQDRKYT</sequence>
<dbReference type="EMBL" id="JACFXU010000014">
    <property type="protein sequence ID" value="MBA6413399.1"/>
    <property type="molecule type" value="Genomic_DNA"/>
</dbReference>
<comment type="caution">
    <text evidence="1">The sequence shown here is derived from an EMBL/GenBank/DDBJ whole genome shotgun (WGS) entry which is preliminary data.</text>
</comment>
<proteinExistence type="predicted"/>
<accession>A0A7W2TX22</accession>